<comment type="caution">
    <text evidence="2">The sequence shown here is derived from an EMBL/GenBank/DDBJ whole genome shotgun (WGS) entry which is preliminary data.</text>
</comment>
<dbReference type="EMBL" id="BHZD01000001">
    <property type="protein sequence ID" value="GCD41936.1"/>
    <property type="molecule type" value="Genomic_DNA"/>
</dbReference>
<dbReference type="Proteomes" id="UP000286746">
    <property type="component" value="Unassembled WGS sequence"/>
</dbReference>
<dbReference type="AlphaFoldDB" id="A0A401VY09"/>
<protein>
    <submittedName>
        <fullName evidence="2">Uncharacterized protein</fullName>
    </submittedName>
</protein>
<feature type="region of interest" description="Disordered" evidence="1">
    <location>
        <begin position="194"/>
        <end position="257"/>
    </location>
</feature>
<keyword evidence="3" id="KW-1185">Reference proteome</keyword>
<reference evidence="2 3" key="1">
    <citation type="submission" date="2018-11" db="EMBL/GenBank/DDBJ databases">
        <title>Whole genome sequence of Streptomyces paromomycinus NBRC 15454(T).</title>
        <authorList>
            <person name="Komaki H."/>
            <person name="Tamura T."/>
        </authorList>
    </citation>
    <scope>NUCLEOTIDE SEQUENCE [LARGE SCALE GENOMIC DNA]</scope>
    <source>
        <strain evidence="2 3">NBRC 15454</strain>
    </source>
</reference>
<feature type="compositionally biased region" description="Basic residues" evidence="1">
    <location>
        <begin position="65"/>
        <end position="76"/>
    </location>
</feature>
<evidence type="ECO:0000256" key="1">
    <source>
        <dbReference type="SAM" id="MobiDB-lite"/>
    </source>
</evidence>
<name>A0A401VY09_STREY</name>
<accession>A0A401VY09</accession>
<evidence type="ECO:0000313" key="3">
    <source>
        <dbReference type="Proteomes" id="UP000286746"/>
    </source>
</evidence>
<organism evidence="2 3">
    <name type="scientific">Streptomyces paromomycinus</name>
    <name type="common">Streptomyces rimosus subsp. paromomycinus</name>
    <dbReference type="NCBI Taxonomy" id="92743"/>
    <lineage>
        <taxon>Bacteria</taxon>
        <taxon>Bacillati</taxon>
        <taxon>Actinomycetota</taxon>
        <taxon>Actinomycetes</taxon>
        <taxon>Kitasatosporales</taxon>
        <taxon>Streptomycetaceae</taxon>
        <taxon>Streptomyces</taxon>
    </lineage>
</organism>
<gene>
    <name evidence="2" type="ORF">GKJPGBOP_01594</name>
</gene>
<feature type="compositionally biased region" description="Basic and acidic residues" evidence="1">
    <location>
        <begin position="211"/>
        <end position="223"/>
    </location>
</feature>
<sequence>MFTVFLPSHRPAVTENSPCDGYIEAGQRSRPRITRPNESHVRASTCAGGLRSNARQPTARLNQPRYRRQRTRHRCRHDPQHPASYSPPPTGRAPLAKARSRVAVEPHGVETLVDHARAGAALVLDDHGGTVLVEPRQVDPPATGCVAEASKEFGCSRAKGYHLLCQGQFPCRTLRISRSTRVVSMSLLRVLDSGEPEYNGVPKKQAADTLDQSHEGAPPDHRRGPFVSPKSHQPHGHPPTPRYRTGHRCSHWTGWTP</sequence>
<feature type="region of interest" description="Disordered" evidence="1">
    <location>
        <begin position="1"/>
        <end position="100"/>
    </location>
</feature>
<evidence type="ECO:0000313" key="2">
    <source>
        <dbReference type="EMBL" id="GCD41936.1"/>
    </source>
</evidence>
<proteinExistence type="predicted"/>